<keyword evidence="1" id="KW-0245">EGF-like domain</keyword>
<evidence type="ECO:0000313" key="4">
    <source>
        <dbReference type="EMBL" id="CAF3354399.1"/>
    </source>
</evidence>
<evidence type="ECO:0000259" key="3">
    <source>
        <dbReference type="PROSITE" id="PS50026"/>
    </source>
</evidence>
<keyword evidence="1" id="KW-1015">Disulfide bond</keyword>
<dbReference type="EMBL" id="CAJNYU010000371">
    <property type="protein sequence ID" value="CAF3354399.1"/>
    <property type="molecule type" value="Genomic_DNA"/>
</dbReference>
<dbReference type="Proteomes" id="UP000663862">
    <property type="component" value="Unassembled WGS sequence"/>
</dbReference>
<feature type="transmembrane region" description="Helical" evidence="2">
    <location>
        <begin position="493"/>
        <end position="514"/>
    </location>
</feature>
<evidence type="ECO:0000313" key="6">
    <source>
        <dbReference type="Proteomes" id="UP000663862"/>
    </source>
</evidence>
<dbReference type="EMBL" id="CAJOBQ010002601">
    <property type="protein sequence ID" value="CAF4569188.1"/>
    <property type="molecule type" value="Genomic_DNA"/>
</dbReference>
<dbReference type="Proteomes" id="UP000663869">
    <property type="component" value="Unassembled WGS sequence"/>
</dbReference>
<dbReference type="SUPFAM" id="SSF57196">
    <property type="entry name" value="EGF/Laminin"/>
    <property type="match status" value="1"/>
</dbReference>
<dbReference type="Gene3D" id="1.20.1070.10">
    <property type="entry name" value="Rhodopsin 7-helix transmembrane proteins"/>
    <property type="match status" value="1"/>
</dbReference>
<feature type="transmembrane region" description="Helical" evidence="2">
    <location>
        <begin position="305"/>
        <end position="331"/>
    </location>
</feature>
<sequence length="574" mass="66070">MMCQIDPYTSCKNGGQCIPIDEHMATETKFTCICPKYFTGDRCEIADTKIILSFQNDITLSRSMIVHFIQVLDYSSHERATTVKTIPIEKNSLIIYWSRPFHIVLFELFNKTYYLTVVQKRYNPSQVIVKTLNSSDRCKHISEVFNETIVNLHLLRRIKYYHLPCQKHSSYLSCFYDDIHFCLCNTSSHHQHVANCFEFDHNLKPDCFGQNSCENGAQCFQDSPTCAPTSMCTCPTCFYGRRCQFSTNGFGLSIDAILGYHILPNVSIVKQPYVVDSHDHAGLFSGVLSVIMFQSKKLCEAGCDLYLLISFITTVFTVILVALKLWILVLAQMALTTNRSFLNFQCISIDFLLRICLSMDQRLNTCVVVERAIAALKRVNFGKKKNKKMAKFTILALLILTIGTAIHDPFHRDLIDDDGDGDEKRIWCIVTYSPSVQFFNLAVHIFHFSTPFIIKLISALVIIRKNAQHKATVQPYQTYQNLLRYQFQQHNHLLIAPVILVILAFPRLIISFVSSCMKSARNSWQFLVGYFISFIPPMRLFAAFVLPSKLYKKEFHKCIGRYRTTIQRRVHPML</sequence>
<dbReference type="InterPro" id="IPR050906">
    <property type="entry name" value="Notch_signaling"/>
</dbReference>
<dbReference type="Gene3D" id="2.10.25.10">
    <property type="entry name" value="Laminin"/>
    <property type="match status" value="1"/>
</dbReference>
<dbReference type="PANTHER" id="PTHR24044:SF420">
    <property type="entry name" value="DELTA AND NOTCH-LIKE EPIDERMAL GROWTH FACTOR-RELATED RECEPTOR ISOFORM X1"/>
    <property type="match status" value="1"/>
</dbReference>
<evidence type="ECO:0000256" key="1">
    <source>
        <dbReference type="PROSITE-ProRule" id="PRU00076"/>
    </source>
</evidence>
<keyword evidence="2" id="KW-1133">Transmembrane helix</keyword>
<dbReference type="CDD" id="cd00054">
    <property type="entry name" value="EGF_CA"/>
    <property type="match status" value="1"/>
</dbReference>
<feature type="disulfide bond" evidence="1">
    <location>
        <begin position="34"/>
        <end position="43"/>
    </location>
</feature>
<name>A0A820ZW42_9BILA</name>
<organism evidence="5 6">
    <name type="scientific">Rotaria socialis</name>
    <dbReference type="NCBI Taxonomy" id="392032"/>
    <lineage>
        <taxon>Eukaryota</taxon>
        <taxon>Metazoa</taxon>
        <taxon>Spiralia</taxon>
        <taxon>Gnathifera</taxon>
        <taxon>Rotifera</taxon>
        <taxon>Eurotatoria</taxon>
        <taxon>Bdelloidea</taxon>
        <taxon>Philodinida</taxon>
        <taxon>Philodinidae</taxon>
        <taxon>Rotaria</taxon>
    </lineage>
</organism>
<dbReference type="PANTHER" id="PTHR24044">
    <property type="entry name" value="NOTCH LIGAND FAMILY MEMBER"/>
    <property type="match status" value="1"/>
</dbReference>
<proteinExistence type="predicted"/>
<comment type="caution">
    <text evidence="1">Lacks conserved residue(s) required for the propagation of feature annotation.</text>
</comment>
<dbReference type="SMART" id="SM00181">
    <property type="entry name" value="EGF"/>
    <property type="match status" value="2"/>
</dbReference>
<dbReference type="PROSITE" id="PS50026">
    <property type="entry name" value="EGF_3"/>
    <property type="match status" value="1"/>
</dbReference>
<dbReference type="GO" id="GO:0005112">
    <property type="term" value="F:Notch binding"/>
    <property type="evidence" value="ECO:0007669"/>
    <property type="project" value="TreeGrafter"/>
</dbReference>
<feature type="domain" description="EGF-like" evidence="3">
    <location>
        <begin position="1"/>
        <end position="44"/>
    </location>
</feature>
<keyword evidence="2" id="KW-0472">Membrane</keyword>
<evidence type="ECO:0000256" key="2">
    <source>
        <dbReference type="SAM" id="Phobius"/>
    </source>
</evidence>
<dbReference type="Pfam" id="PF00008">
    <property type="entry name" value="EGF"/>
    <property type="match status" value="1"/>
</dbReference>
<dbReference type="PROSITE" id="PS00022">
    <property type="entry name" value="EGF_1"/>
    <property type="match status" value="2"/>
</dbReference>
<feature type="transmembrane region" description="Helical" evidence="2">
    <location>
        <begin position="526"/>
        <end position="546"/>
    </location>
</feature>
<evidence type="ECO:0000313" key="5">
    <source>
        <dbReference type="EMBL" id="CAF4569188.1"/>
    </source>
</evidence>
<dbReference type="AlphaFoldDB" id="A0A820ZW42"/>
<comment type="caution">
    <text evidence="5">The sequence shown here is derived from an EMBL/GenBank/DDBJ whole genome shotgun (WGS) entry which is preliminary data.</text>
</comment>
<feature type="transmembrane region" description="Helical" evidence="2">
    <location>
        <begin position="441"/>
        <end position="463"/>
    </location>
</feature>
<accession>A0A820ZW42</accession>
<reference evidence="5" key="1">
    <citation type="submission" date="2021-02" db="EMBL/GenBank/DDBJ databases">
        <authorList>
            <person name="Nowell W R."/>
        </authorList>
    </citation>
    <scope>NUCLEOTIDE SEQUENCE</scope>
</reference>
<feature type="transmembrane region" description="Helical" evidence="2">
    <location>
        <begin position="389"/>
        <end position="407"/>
    </location>
</feature>
<dbReference type="InterPro" id="IPR000742">
    <property type="entry name" value="EGF"/>
</dbReference>
<gene>
    <name evidence="4" type="ORF">FME351_LOCUS4811</name>
    <name evidence="5" type="ORF">TSG867_LOCUS25840</name>
</gene>
<dbReference type="SUPFAM" id="SSF81321">
    <property type="entry name" value="Family A G protein-coupled receptor-like"/>
    <property type="match status" value="1"/>
</dbReference>
<keyword evidence="2" id="KW-0812">Transmembrane</keyword>
<protein>
    <recommendedName>
        <fullName evidence="3">EGF-like domain-containing protein</fullName>
    </recommendedName>
</protein>